<dbReference type="RefSeq" id="WP_231398810.1">
    <property type="nucleotide sequence ID" value="NZ_BONS01000016.1"/>
</dbReference>
<accession>A0A8J7KG28</accession>
<name>A0A8J7KG28_9ACTN</name>
<proteinExistence type="predicted"/>
<organism evidence="1 2">
    <name type="scientific">Longispora fulva</name>
    <dbReference type="NCBI Taxonomy" id="619741"/>
    <lineage>
        <taxon>Bacteria</taxon>
        <taxon>Bacillati</taxon>
        <taxon>Actinomycetota</taxon>
        <taxon>Actinomycetes</taxon>
        <taxon>Micromonosporales</taxon>
        <taxon>Micromonosporaceae</taxon>
        <taxon>Longispora</taxon>
    </lineage>
</organism>
<reference evidence="1" key="1">
    <citation type="submission" date="2020-11" db="EMBL/GenBank/DDBJ databases">
        <title>Sequencing the genomes of 1000 actinobacteria strains.</title>
        <authorList>
            <person name="Klenk H.-P."/>
        </authorList>
    </citation>
    <scope>NUCLEOTIDE SEQUENCE</scope>
    <source>
        <strain evidence="1">DSM 45356</strain>
    </source>
</reference>
<dbReference type="EMBL" id="JADOUF010000001">
    <property type="protein sequence ID" value="MBG6136890.1"/>
    <property type="molecule type" value="Genomic_DNA"/>
</dbReference>
<comment type="caution">
    <text evidence="1">The sequence shown here is derived from an EMBL/GenBank/DDBJ whole genome shotgun (WGS) entry which is preliminary data.</text>
</comment>
<dbReference type="AlphaFoldDB" id="A0A8J7KG28"/>
<protein>
    <submittedName>
        <fullName evidence="1">Uncharacterized protein</fullName>
    </submittedName>
</protein>
<evidence type="ECO:0000313" key="1">
    <source>
        <dbReference type="EMBL" id="MBG6136890.1"/>
    </source>
</evidence>
<keyword evidence="2" id="KW-1185">Reference proteome</keyword>
<gene>
    <name evidence="1" type="ORF">IW245_003084</name>
</gene>
<sequence length="207" mass="23096">MPSPLQNRVAPTGEILAVDSRGLLMGNRGCLHGPDRRLGVTRWRSKLWICCVLEWRGWRRDPMPPGRWTALFFLDEATALAAGHRPCGYCRRAEYVEFVGLWQRSQGLAARPKAFEMDARLHAERVEPHTRRQRTRSGVFGALPDGVLVRRDGRVGLVTAGRFATWTFDGYGFPEPVPAAEVVEVLTPPVTTAILSAGYRPLLHPSA</sequence>
<dbReference type="Proteomes" id="UP000622552">
    <property type="component" value="Unassembled WGS sequence"/>
</dbReference>
<evidence type="ECO:0000313" key="2">
    <source>
        <dbReference type="Proteomes" id="UP000622552"/>
    </source>
</evidence>